<protein>
    <recommendedName>
        <fullName evidence="1">F-box domain-containing protein</fullName>
    </recommendedName>
</protein>
<evidence type="ECO:0000313" key="2">
    <source>
        <dbReference type="EMBL" id="KAK3215546.1"/>
    </source>
</evidence>
<dbReference type="SMART" id="SM00256">
    <property type="entry name" value="FBOX"/>
    <property type="match status" value="1"/>
</dbReference>
<dbReference type="PROSITE" id="PS50181">
    <property type="entry name" value="FBOX"/>
    <property type="match status" value="1"/>
</dbReference>
<gene>
    <name evidence="2" type="ORF">GRF29_8g328258</name>
</gene>
<name>A0AAN6M7I0_9PLEO</name>
<dbReference type="EMBL" id="WVTA01000002">
    <property type="protein sequence ID" value="KAK3215546.1"/>
    <property type="molecule type" value="Genomic_DNA"/>
</dbReference>
<organism evidence="2 3">
    <name type="scientific">Pseudopithomyces chartarum</name>
    <dbReference type="NCBI Taxonomy" id="1892770"/>
    <lineage>
        <taxon>Eukaryota</taxon>
        <taxon>Fungi</taxon>
        <taxon>Dikarya</taxon>
        <taxon>Ascomycota</taxon>
        <taxon>Pezizomycotina</taxon>
        <taxon>Dothideomycetes</taxon>
        <taxon>Pleosporomycetidae</taxon>
        <taxon>Pleosporales</taxon>
        <taxon>Massarineae</taxon>
        <taxon>Didymosphaeriaceae</taxon>
        <taxon>Pseudopithomyces</taxon>
    </lineage>
</organism>
<evidence type="ECO:0000259" key="1">
    <source>
        <dbReference type="PROSITE" id="PS50181"/>
    </source>
</evidence>
<comment type="caution">
    <text evidence="2">The sequence shown here is derived from an EMBL/GenBank/DDBJ whole genome shotgun (WGS) entry which is preliminary data.</text>
</comment>
<keyword evidence="3" id="KW-1185">Reference proteome</keyword>
<dbReference type="SUPFAM" id="SSF81383">
    <property type="entry name" value="F-box domain"/>
    <property type="match status" value="1"/>
</dbReference>
<dbReference type="InterPro" id="IPR036047">
    <property type="entry name" value="F-box-like_dom_sf"/>
</dbReference>
<feature type="domain" description="F-box" evidence="1">
    <location>
        <begin position="29"/>
        <end position="77"/>
    </location>
</feature>
<accession>A0AAN6M7I0</accession>
<dbReference type="AlphaFoldDB" id="A0AAN6M7I0"/>
<evidence type="ECO:0000313" key="3">
    <source>
        <dbReference type="Proteomes" id="UP001280581"/>
    </source>
</evidence>
<dbReference type="CDD" id="cd09917">
    <property type="entry name" value="F-box_SF"/>
    <property type="match status" value="1"/>
</dbReference>
<dbReference type="Pfam" id="PF00646">
    <property type="entry name" value="F-box"/>
    <property type="match status" value="1"/>
</dbReference>
<sequence length="400" mass="45695">MSSGGIRQKLLGRLPRSSGSGAWARRKQLLRLDELPDDVLILILSQCQVDDIFALSLTCSTFRNVLVNYSTHIIPSVAQNTFPQCNLLLRDADSTFTWLKGLIPQHLAAILVDRHGHIDISLRGIPAEETRGDALRARVTNGWRVLGHLSQIAKEVYRSDAKAVLPLSEATLKTLHPSSYRAKLAQRMENIILEKRLQYVSKMEASDAQDYVLLFAMLSVAFRVNTPWCPSLGLSSAPPWIFDFGQGIDAPRQVRLGESWMTWFILQQGPRLFWEQWWRRRRLIPSRGAKGEYVRMRAIEAFLDKPKIDQQDLALPPGDEWKDANQDWHDEQRRMAGAVQQAIKEKSGGDHQHTLRYFPGYHRNASGHGQGDSILDCVPFTINFRTWKYPDQEHGTYWDT</sequence>
<reference evidence="2 3" key="1">
    <citation type="submission" date="2021-02" db="EMBL/GenBank/DDBJ databases">
        <title>Genome assembly of Pseudopithomyces chartarum.</title>
        <authorList>
            <person name="Jauregui R."/>
            <person name="Singh J."/>
            <person name="Voisey C."/>
        </authorList>
    </citation>
    <scope>NUCLEOTIDE SEQUENCE [LARGE SCALE GENOMIC DNA]</scope>
    <source>
        <strain evidence="2 3">AGR01</strain>
    </source>
</reference>
<proteinExistence type="predicted"/>
<dbReference type="InterPro" id="IPR001810">
    <property type="entry name" value="F-box_dom"/>
</dbReference>
<dbReference type="Proteomes" id="UP001280581">
    <property type="component" value="Unassembled WGS sequence"/>
</dbReference>